<evidence type="ECO:0000256" key="1">
    <source>
        <dbReference type="SAM" id="SignalP"/>
    </source>
</evidence>
<evidence type="ECO:0000313" key="3">
    <source>
        <dbReference type="Proteomes" id="UP000663090"/>
    </source>
</evidence>
<sequence>MNLNTALRLVALTGPLFTSTLAAAQEAEPVTYKGAVSVGLSGNTFSSSDSTPPPPIIALDMERRIDGTVTFYGGPSFGVDTEDFRNVLGAHLGGRYFLSEQIHDGMFVSLQGEVFIFSRGDSASGHRLALSGLVGYAQPIGEEWVVSLGAGMEGSLMSTEVVVGECHLFVCNVGTTTEFERAVQPHVRAGATFRF</sequence>
<evidence type="ECO:0008006" key="4">
    <source>
        <dbReference type="Google" id="ProtNLM"/>
    </source>
</evidence>
<feature type="signal peptide" evidence="1">
    <location>
        <begin position="1"/>
        <end position="24"/>
    </location>
</feature>
<name>A0ABX7NDT0_9BACT</name>
<gene>
    <name evidence="2" type="ORF">JY572_06760</name>
</gene>
<organism evidence="2 3">
    <name type="scientific">Myxococcus landrumensis</name>
    <dbReference type="NCBI Taxonomy" id="2813577"/>
    <lineage>
        <taxon>Bacteria</taxon>
        <taxon>Pseudomonadati</taxon>
        <taxon>Myxococcota</taxon>
        <taxon>Myxococcia</taxon>
        <taxon>Myxococcales</taxon>
        <taxon>Cystobacterineae</taxon>
        <taxon>Myxococcaceae</taxon>
        <taxon>Myxococcus</taxon>
    </lineage>
</organism>
<evidence type="ECO:0000313" key="2">
    <source>
        <dbReference type="EMBL" id="QSQ15757.1"/>
    </source>
</evidence>
<keyword evidence="3" id="KW-1185">Reference proteome</keyword>
<keyword evidence="1" id="KW-0732">Signal</keyword>
<dbReference type="EMBL" id="CP071091">
    <property type="protein sequence ID" value="QSQ15757.1"/>
    <property type="molecule type" value="Genomic_DNA"/>
</dbReference>
<accession>A0ABX7NDT0</accession>
<reference evidence="2 3" key="1">
    <citation type="submission" date="2021-02" db="EMBL/GenBank/DDBJ databases">
        <title>De Novo genome assembly of isolated myxobacteria.</title>
        <authorList>
            <person name="Stevens D.C."/>
        </authorList>
    </citation>
    <scope>NUCLEOTIDE SEQUENCE [LARGE SCALE GENOMIC DNA]</scope>
    <source>
        <strain evidence="2 3">SCHIC003</strain>
    </source>
</reference>
<feature type="chain" id="PRO_5045855666" description="Outer membrane protein beta-barrel domain-containing protein" evidence="1">
    <location>
        <begin position="25"/>
        <end position="195"/>
    </location>
</feature>
<proteinExistence type="predicted"/>
<dbReference type="RefSeq" id="WP_206717449.1">
    <property type="nucleotide sequence ID" value="NZ_CP071091.1"/>
</dbReference>
<dbReference type="Proteomes" id="UP000663090">
    <property type="component" value="Chromosome"/>
</dbReference>
<protein>
    <recommendedName>
        <fullName evidence="4">Outer membrane protein beta-barrel domain-containing protein</fullName>
    </recommendedName>
</protein>